<dbReference type="Proteomes" id="UP000828941">
    <property type="component" value="Chromosome 6"/>
</dbReference>
<protein>
    <submittedName>
        <fullName evidence="1">Uncharacterized protein</fullName>
    </submittedName>
</protein>
<reference evidence="1 2" key="1">
    <citation type="journal article" date="2022" name="DNA Res.">
        <title>Chromosomal-level genome assembly of the orchid tree Bauhinia variegata (Leguminosae; Cercidoideae) supports the allotetraploid origin hypothesis of Bauhinia.</title>
        <authorList>
            <person name="Zhong Y."/>
            <person name="Chen Y."/>
            <person name="Zheng D."/>
            <person name="Pang J."/>
            <person name="Liu Y."/>
            <person name="Luo S."/>
            <person name="Meng S."/>
            <person name="Qian L."/>
            <person name="Wei D."/>
            <person name="Dai S."/>
            <person name="Zhou R."/>
        </authorList>
    </citation>
    <scope>NUCLEOTIDE SEQUENCE [LARGE SCALE GENOMIC DNA]</scope>
    <source>
        <strain evidence="1">BV-YZ2020</strain>
    </source>
</reference>
<comment type="caution">
    <text evidence="1">The sequence shown here is derived from an EMBL/GenBank/DDBJ whole genome shotgun (WGS) entry which is preliminary data.</text>
</comment>
<evidence type="ECO:0000313" key="1">
    <source>
        <dbReference type="EMBL" id="KAI4337458.1"/>
    </source>
</evidence>
<evidence type="ECO:0000313" key="2">
    <source>
        <dbReference type="Proteomes" id="UP000828941"/>
    </source>
</evidence>
<keyword evidence="2" id="KW-1185">Reference proteome</keyword>
<dbReference type="EMBL" id="CM039431">
    <property type="protein sequence ID" value="KAI4337458.1"/>
    <property type="molecule type" value="Genomic_DNA"/>
</dbReference>
<proteinExistence type="predicted"/>
<gene>
    <name evidence="1" type="ORF">L6164_015873</name>
</gene>
<name>A0ACB9NN03_BAUVA</name>
<accession>A0ACB9NN03</accession>
<sequence>MPTRLGVYISKLRNLTITSSTSLGHNEINVPGESTEACLIESPRYHDSPRGLHASRRFHVPMSASSSISEEARMKSWVSDNTHLEHVVDVVGFVGTHRVDSEIDSHLEDTSRSAWNPKANDLPDGSVAVTEYSSDPCQDFLMSMLAMVDSRMEQNLTVDWNYLEELAMCFLDLNVSKYHYHILSAYFDLLMILHRSRVLS</sequence>
<organism evidence="1 2">
    <name type="scientific">Bauhinia variegata</name>
    <name type="common">Purple orchid tree</name>
    <name type="synonym">Phanera variegata</name>
    <dbReference type="NCBI Taxonomy" id="167791"/>
    <lineage>
        <taxon>Eukaryota</taxon>
        <taxon>Viridiplantae</taxon>
        <taxon>Streptophyta</taxon>
        <taxon>Embryophyta</taxon>
        <taxon>Tracheophyta</taxon>
        <taxon>Spermatophyta</taxon>
        <taxon>Magnoliopsida</taxon>
        <taxon>eudicotyledons</taxon>
        <taxon>Gunneridae</taxon>
        <taxon>Pentapetalae</taxon>
        <taxon>rosids</taxon>
        <taxon>fabids</taxon>
        <taxon>Fabales</taxon>
        <taxon>Fabaceae</taxon>
        <taxon>Cercidoideae</taxon>
        <taxon>Cercideae</taxon>
        <taxon>Bauhiniinae</taxon>
        <taxon>Bauhinia</taxon>
    </lineage>
</organism>